<dbReference type="SUPFAM" id="SSF50978">
    <property type="entry name" value="WD40 repeat-like"/>
    <property type="match status" value="1"/>
</dbReference>
<feature type="region of interest" description="Disordered" evidence="2">
    <location>
        <begin position="183"/>
        <end position="219"/>
    </location>
</feature>
<dbReference type="InterPro" id="IPR001680">
    <property type="entry name" value="WD40_rpt"/>
</dbReference>
<dbReference type="PROSITE" id="PS50082">
    <property type="entry name" value="WD_REPEATS_2"/>
    <property type="match status" value="3"/>
</dbReference>
<sequence>MGLSESRAQQPHPHSITYSSSTFGSNSLLPADLWSNRGQQTAQQSGSGAQFSPFLLTSAAEIVARERLVEQLEQELLLVSQDLNSNLFTPAYQEPTLVNLSAEILSSATDNSPVNPLLQLDLSEGDQQPVTEPNTNHSTTSSRITYFSSLRDLLADLLLHNELRLVENLASFTASNLNSSIMVSESSGSDSSSSSGSSDEAGSTPAIKPKTTDKRRVTRSTPIKTFTVSENKELKQSFINLVQDIRVRCGLCNKMVIHSPAITTSDADSSPLDRRKRCLEEQGDFELPHKTLPNHAHLQQELCGRLDQGSEVGLSNQYLPNKRSVIDVVKAKTFCVGYTDDGLGLMTASQDHKIRLYSSQGCRKRYMLRKLLDVPYVGWSILDVIVSPDGRDVIYSTWNEAMFQCNIHDPENTWLPLSMNATDARFALFSIRFNADGQKEVGKCVLGLKAHDDDVNAVCFGDQASHIILSGGDDGLCKVWDRRIMEDVKNPKPVGIFAGHRDGIVFIDSRGDDRYLLTNCKDQTVKVWDLRHFGSDSAVHSTINAVTDQKWDYRWQCSPMHNFVGNCVVYDFLTAETFKVYTGHAAVVRDVAWHPHQNEIVTSAWDGKTHVWRFDERAKRSINPDSSVTGDEDSCDENYEPIRKRFVDYRRRTGSNRRAIRSQDLGSQGSAIATTKRKKQEISAQTMKNEKIHKIYQKVCLTKFHYLKNKFHEYFGEC</sequence>
<evidence type="ECO:0000256" key="2">
    <source>
        <dbReference type="SAM" id="MobiDB-lite"/>
    </source>
</evidence>
<evidence type="ECO:0000313" key="3">
    <source>
        <dbReference type="Proteomes" id="UP000887574"/>
    </source>
</evidence>
<keyword evidence="3" id="KW-1185">Reference proteome</keyword>
<feature type="repeat" description="WD" evidence="1">
    <location>
        <begin position="581"/>
        <end position="622"/>
    </location>
</feature>
<dbReference type="InterPro" id="IPR036322">
    <property type="entry name" value="WD40_repeat_dom_sf"/>
</dbReference>
<dbReference type="InterPro" id="IPR051859">
    <property type="entry name" value="DCAF"/>
</dbReference>
<feature type="region of interest" description="Disordered" evidence="2">
    <location>
        <begin position="664"/>
        <end position="685"/>
    </location>
</feature>
<keyword evidence="1" id="KW-0853">WD repeat</keyword>
<dbReference type="Gene3D" id="2.130.10.10">
    <property type="entry name" value="YVTN repeat-like/Quinoprotein amine dehydrogenase"/>
    <property type="match status" value="2"/>
</dbReference>
<dbReference type="WBParaSite" id="jg21560">
    <property type="protein sequence ID" value="jg21560"/>
    <property type="gene ID" value="jg21560"/>
</dbReference>
<dbReference type="GO" id="GO:0043161">
    <property type="term" value="P:proteasome-mediated ubiquitin-dependent protein catabolic process"/>
    <property type="evidence" value="ECO:0007669"/>
    <property type="project" value="TreeGrafter"/>
</dbReference>
<accession>A0A915DPJ7</accession>
<evidence type="ECO:0000313" key="4">
    <source>
        <dbReference type="WBParaSite" id="jg21560"/>
    </source>
</evidence>
<name>A0A915DPJ7_9BILA</name>
<dbReference type="InterPro" id="IPR015943">
    <property type="entry name" value="WD40/YVTN_repeat-like_dom_sf"/>
</dbReference>
<dbReference type="PANTHER" id="PTHR19847">
    <property type="entry name" value="DDB1- AND CUL4-ASSOCIATED FACTOR 11"/>
    <property type="match status" value="1"/>
</dbReference>
<dbReference type="AlphaFoldDB" id="A0A915DPJ7"/>
<feature type="repeat" description="WD" evidence="1">
    <location>
        <begin position="497"/>
        <end position="531"/>
    </location>
</feature>
<evidence type="ECO:0000256" key="1">
    <source>
        <dbReference type="PROSITE-ProRule" id="PRU00221"/>
    </source>
</evidence>
<dbReference type="PROSITE" id="PS50294">
    <property type="entry name" value="WD_REPEATS_REGION"/>
    <property type="match status" value="3"/>
</dbReference>
<protein>
    <submittedName>
        <fullName evidence="4">Uncharacterized protein</fullName>
    </submittedName>
</protein>
<feature type="repeat" description="WD" evidence="1">
    <location>
        <begin position="448"/>
        <end position="490"/>
    </location>
</feature>
<dbReference type="PANTHER" id="PTHR19847:SF7">
    <property type="entry name" value="DDB1- AND CUL4-ASSOCIATED FACTOR 11"/>
    <property type="match status" value="1"/>
</dbReference>
<dbReference type="SMART" id="SM00320">
    <property type="entry name" value="WD40"/>
    <property type="match status" value="4"/>
</dbReference>
<feature type="region of interest" description="Disordered" evidence="2">
    <location>
        <begin position="1"/>
        <end position="21"/>
    </location>
</feature>
<proteinExistence type="predicted"/>
<reference evidence="4" key="1">
    <citation type="submission" date="2022-11" db="UniProtKB">
        <authorList>
            <consortium name="WormBaseParasite"/>
        </authorList>
    </citation>
    <scope>IDENTIFICATION</scope>
</reference>
<organism evidence="3 4">
    <name type="scientific">Ditylenchus dipsaci</name>
    <dbReference type="NCBI Taxonomy" id="166011"/>
    <lineage>
        <taxon>Eukaryota</taxon>
        <taxon>Metazoa</taxon>
        <taxon>Ecdysozoa</taxon>
        <taxon>Nematoda</taxon>
        <taxon>Chromadorea</taxon>
        <taxon>Rhabditida</taxon>
        <taxon>Tylenchina</taxon>
        <taxon>Tylenchomorpha</taxon>
        <taxon>Sphaerularioidea</taxon>
        <taxon>Anguinidae</taxon>
        <taxon>Anguininae</taxon>
        <taxon>Ditylenchus</taxon>
    </lineage>
</organism>
<feature type="compositionally biased region" description="Polar residues" evidence="2">
    <location>
        <begin position="664"/>
        <end position="673"/>
    </location>
</feature>
<dbReference type="Pfam" id="PF00400">
    <property type="entry name" value="WD40"/>
    <property type="match status" value="3"/>
</dbReference>
<feature type="compositionally biased region" description="Low complexity" evidence="2">
    <location>
        <begin position="184"/>
        <end position="200"/>
    </location>
</feature>
<dbReference type="GO" id="GO:0080008">
    <property type="term" value="C:Cul4-RING E3 ubiquitin ligase complex"/>
    <property type="evidence" value="ECO:0007669"/>
    <property type="project" value="TreeGrafter"/>
</dbReference>
<dbReference type="Proteomes" id="UP000887574">
    <property type="component" value="Unplaced"/>
</dbReference>